<evidence type="ECO:0000313" key="1">
    <source>
        <dbReference type="EMBL" id="SBT25305.1"/>
    </source>
</evidence>
<keyword evidence="3" id="KW-1185">Reference proteome</keyword>
<dbReference type="STRING" id="1851544.ODI_03608"/>
<reference evidence="1 3" key="1">
    <citation type="submission" date="2016-06" db="EMBL/GenBank/DDBJ databases">
        <authorList>
            <person name="Kjaerup R.B."/>
            <person name="Dalgaard T.S."/>
            <person name="Juul-Madsen H.R."/>
        </authorList>
    </citation>
    <scope>NUCLEOTIDE SEQUENCE [LARGE SCALE GENOMIC DNA]</scope>
    <source>
        <strain evidence="1">Orrdi1</strain>
    </source>
</reference>
<name>A0A1C3K1M7_9BURK</name>
<accession>A0A1C3K1M7</accession>
<dbReference type="Proteomes" id="UP000078558">
    <property type="component" value="Chromosome I"/>
</dbReference>
<reference evidence="2 3" key="2">
    <citation type="submission" date="2017-08" db="EMBL/GenBank/DDBJ databases">
        <authorList>
            <person name="de Groot N.N."/>
        </authorList>
    </citation>
    <scope>NUCLEOTIDE SEQUENCE [LARGE SCALE GENOMIC DNA]</scope>
    <source>
        <strain evidence="2">Orrdi1</strain>
    </source>
</reference>
<evidence type="ECO:0000313" key="2">
    <source>
        <dbReference type="EMBL" id="SOE49081.1"/>
    </source>
</evidence>
<sequence>MSTVAVLFARQDSIYKTLPDCDVYDIDRDARTFPGGMPVVAHPPCRLWAKLRQFAKAADPVAERQLAVDAVGHVRQLGGVLEHPAESTLWAHMGLPLPGRSPDAFGGWTAQIRQCDWGHKAEKLTWLYIVGVHPDDLPGMPPRGEPTGVIKPQRGVPRTLPIVTKAEREHTPPDLARWLVELARRCTTEKRKAA</sequence>
<dbReference type="EMBL" id="FLRC01000017">
    <property type="protein sequence ID" value="SBT25305.1"/>
    <property type="molecule type" value="Genomic_DNA"/>
</dbReference>
<dbReference type="EMBL" id="LT907988">
    <property type="protein sequence ID" value="SOE49081.1"/>
    <property type="molecule type" value="Genomic_DNA"/>
</dbReference>
<protein>
    <submittedName>
        <fullName evidence="1">Uncharacterized protein</fullName>
    </submittedName>
</protein>
<dbReference type="AlphaFoldDB" id="A0A1C3K1M7"/>
<evidence type="ECO:0000313" key="3">
    <source>
        <dbReference type="Proteomes" id="UP000078558"/>
    </source>
</evidence>
<dbReference type="RefSeq" id="WP_197707140.1">
    <property type="nucleotide sequence ID" value="NZ_LT907988.1"/>
</dbReference>
<proteinExistence type="predicted"/>
<dbReference type="KEGG" id="odi:ODI_R1831"/>
<organism evidence="1 3">
    <name type="scientific">Orrella dioscoreae</name>
    <dbReference type="NCBI Taxonomy" id="1851544"/>
    <lineage>
        <taxon>Bacteria</taxon>
        <taxon>Pseudomonadati</taxon>
        <taxon>Pseudomonadota</taxon>
        <taxon>Betaproteobacteria</taxon>
        <taxon>Burkholderiales</taxon>
        <taxon>Alcaligenaceae</taxon>
        <taxon>Orrella</taxon>
    </lineage>
</organism>
<gene>
    <name evidence="1" type="ORF">ODI_03608</name>
    <name evidence="2" type="ORF">ODI_R1831</name>
</gene>